<comment type="caution">
    <text evidence="1">The sequence shown here is derived from an EMBL/GenBank/DDBJ whole genome shotgun (WGS) entry which is preliminary data.</text>
</comment>
<dbReference type="STRING" id="546266.NEIMUCOT_05525"/>
<evidence type="ECO:0000313" key="2">
    <source>
        <dbReference type="Proteomes" id="UP000003344"/>
    </source>
</evidence>
<accession>D2ZY18</accession>
<dbReference type="Proteomes" id="UP000003344">
    <property type="component" value="Unassembled WGS sequence"/>
</dbReference>
<evidence type="ECO:0008006" key="3">
    <source>
        <dbReference type="Google" id="ProtNLM"/>
    </source>
</evidence>
<dbReference type="eggNOG" id="ENOG5031IJ5">
    <property type="taxonomic scope" value="Bacteria"/>
</dbReference>
<gene>
    <name evidence="1" type="ORF">NEIMUCOT_05525</name>
</gene>
<protein>
    <recommendedName>
        <fullName evidence="3">Tetratricopeptide repeat protein</fullName>
    </recommendedName>
</protein>
<organism evidence="1 2">
    <name type="scientific">Neisseria mucosa (strain ATCC 25996 / DSM 4631 / NCTC 10774 / M26)</name>
    <dbReference type="NCBI Taxonomy" id="546266"/>
    <lineage>
        <taxon>Bacteria</taxon>
        <taxon>Pseudomonadati</taxon>
        <taxon>Pseudomonadota</taxon>
        <taxon>Betaproteobacteria</taxon>
        <taxon>Neisseriales</taxon>
        <taxon>Neisseriaceae</taxon>
        <taxon>Neisseria</taxon>
    </lineage>
</organism>
<dbReference type="AlphaFoldDB" id="D2ZY18"/>
<sequence length="156" mass="18419">MNERKTMYLSDINPELNSKINNIMCESRQAKTLQERIDGLMKAWDLIPKPATQFVTPTSGLCSEISGRFKELKDYSKALEWINIALEARKTVPDGSTFLWAGIIYYELGDMENAYKYFDLAYKELRYTPFSTEDKKYWQFYKQRKEELNPKKKAKK</sequence>
<proteinExistence type="predicted"/>
<dbReference type="SUPFAM" id="SSF48452">
    <property type="entry name" value="TPR-like"/>
    <property type="match status" value="1"/>
</dbReference>
<evidence type="ECO:0000313" key="1">
    <source>
        <dbReference type="EMBL" id="EFC87972.1"/>
    </source>
</evidence>
<name>D2ZY18_NEIM2</name>
<reference evidence="1 2" key="1">
    <citation type="submission" date="2009-10" db="EMBL/GenBank/DDBJ databases">
        <authorList>
            <person name="Weinstock G."/>
            <person name="Sodergren E."/>
            <person name="Clifton S."/>
            <person name="Fulton L."/>
            <person name="Fulton B."/>
            <person name="Courtney L."/>
            <person name="Fronick C."/>
            <person name="Harrison M."/>
            <person name="Strong C."/>
            <person name="Farmer C."/>
            <person name="Delahaunty K."/>
            <person name="Markovic C."/>
            <person name="Hall O."/>
            <person name="Minx P."/>
            <person name="Tomlinson C."/>
            <person name="Mitreva M."/>
            <person name="Nelson J."/>
            <person name="Hou S."/>
            <person name="Wollam A."/>
            <person name="Pepin K.H."/>
            <person name="Johnson M."/>
            <person name="Bhonagiri V."/>
            <person name="Nash W.E."/>
            <person name="Warren W."/>
            <person name="Chinwalla A."/>
            <person name="Mardis E.R."/>
            <person name="Wilson R.K."/>
        </authorList>
    </citation>
    <scope>NUCLEOTIDE SEQUENCE [LARGE SCALE GENOMIC DNA]</scope>
    <source>
        <strain evidence="2">ATCC 25996 / DSM 4631 / NCTC 10774 / M26</strain>
    </source>
</reference>
<dbReference type="InterPro" id="IPR011990">
    <property type="entry name" value="TPR-like_helical_dom_sf"/>
</dbReference>
<dbReference type="Gene3D" id="1.25.40.10">
    <property type="entry name" value="Tetratricopeptide repeat domain"/>
    <property type="match status" value="1"/>
</dbReference>
<dbReference type="EMBL" id="ACDX02000012">
    <property type="protein sequence ID" value="EFC87972.1"/>
    <property type="molecule type" value="Genomic_DNA"/>
</dbReference>